<dbReference type="Proteomes" id="UP001235547">
    <property type="component" value="Chromosome 1"/>
</dbReference>
<sequence length="156" mass="17858">MAELPFLARGCSQAMKNRGGRRTHTVAHNRIVQDRRQSALGRDSGQFSGFKETFGADETKCVVFRIPRCRLSLTLPHYARLPLLAVADRSCNQRRAIATEGQLLKKAAKLYGMVPYNQIADPCFYWIWCCNVRLLRRHMLIFASHHLPFVQLGSRK</sequence>
<proteinExistence type="predicted"/>
<name>A0ABY8D2Y7_9HYPH</name>
<dbReference type="RefSeq" id="WP_280736174.1">
    <property type="nucleotide sequence ID" value="NZ_CP120368.1"/>
</dbReference>
<keyword evidence="2" id="KW-1185">Reference proteome</keyword>
<organism evidence="1 2">
    <name type="scientific">Sinorhizobium numidicum</name>
    <dbReference type="NCBI Taxonomy" id="680248"/>
    <lineage>
        <taxon>Bacteria</taxon>
        <taxon>Pseudomonadati</taxon>
        <taxon>Pseudomonadota</taxon>
        <taxon>Alphaproteobacteria</taxon>
        <taxon>Hyphomicrobiales</taxon>
        <taxon>Rhizobiaceae</taxon>
        <taxon>Sinorhizobium/Ensifer group</taxon>
        <taxon>Sinorhizobium</taxon>
    </lineage>
</organism>
<evidence type="ECO:0000313" key="2">
    <source>
        <dbReference type="Proteomes" id="UP001235547"/>
    </source>
</evidence>
<accession>A0ABY8D2Y7</accession>
<dbReference type="EMBL" id="CP120371">
    <property type="protein sequence ID" value="WEX85263.1"/>
    <property type="molecule type" value="Genomic_DNA"/>
</dbReference>
<gene>
    <name evidence="1" type="ORF">PYH38_004471</name>
</gene>
<reference evidence="1 2" key="1">
    <citation type="submission" date="2023-03" db="EMBL/GenBank/DDBJ databases">
        <authorList>
            <person name="Kaur S."/>
            <person name="Espinosa-Saiz D."/>
            <person name="Velazquez E."/>
            <person name="Menendez E."/>
            <person name="diCenzo G.C."/>
        </authorList>
    </citation>
    <scope>NUCLEOTIDE SEQUENCE [LARGE SCALE GENOMIC DNA]</scope>
    <source>
        <strain evidence="1 2">LMG 27395</strain>
    </source>
</reference>
<protein>
    <submittedName>
        <fullName evidence="1">Uncharacterized protein</fullName>
    </submittedName>
</protein>
<evidence type="ECO:0000313" key="1">
    <source>
        <dbReference type="EMBL" id="WEX85263.1"/>
    </source>
</evidence>